<dbReference type="SUPFAM" id="SSF141868">
    <property type="entry name" value="EAL domain-like"/>
    <property type="match status" value="1"/>
</dbReference>
<dbReference type="Proteomes" id="UP000190667">
    <property type="component" value="Unassembled WGS sequence"/>
</dbReference>
<organism evidence="2 3">
    <name type="scientific">Izhakiella australiensis</name>
    <dbReference type="NCBI Taxonomy" id="1926881"/>
    <lineage>
        <taxon>Bacteria</taxon>
        <taxon>Pseudomonadati</taxon>
        <taxon>Pseudomonadota</taxon>
        <taxon>Gammaproteobacteria</taxon>
        <taxon>Enterobacterales</taxon>
        <taxon>Erwiniaceae</taxon>
        <taxon>Izhakiella</taxon>
    </lineage>
</organism>
<protein>
    <recommendedName>
        <fullName evidence="1">EAL domain-containing protein</fullName>
    </recommendedName>
</protein>
<dbReference type="PROSITE" id="PS50883">
    <property type="entry name" value="EAL"/>
    <property type="match status" value="1"/>
</dbReference>
<evidence type="ECO:0000313" key="3">
    <source>
        <dbReference type="Proteomes" id="UP000190667"/>
    </source>
</evidence>
<dbReference type="EMBL" id="MRUL01000002">
    <property type="protein sequence ID" value="OON41308.1"/>
    <property type="molecule type" value="Genomic_DNA"/>
</dbReference>
<proteinExistence type="predicted"/>
<dbReference type="InterPro" id="IPR050706">
    <property type="entry name" value="Cyclic-di-GMP_PDE-like"/>
</dbReference>
<evidence type="ECO:0000313" key="2">
    <source>
        <dbReference type="EMBL" id="OON41308.1"/>
    </source>
</evidence>
<reference evidence="2 3" key="1">
    <citation type="submission" date="2016-12" db="EMBL/GenBank/DDBJ databases">
        <title>Izhakiella australiana sp. nov. of genus Izhakiella isolated from Australian desert.</title>
        <authorList>
            <person name="Ji M."/>
        </authorList>
    </citation>
    <scope>NUCLEOTIDE SEQUENCE [LARGE SCALE GENOMIC DNA]</scope>
    <source>
        <strain evidence="2 3">D4N98</strain>
    </source>
</reference>
<gene>
    <name evidence="2" type="ORF">BTJ39_04920</name>
</gene>
<accession>A0A1S8YQY5</accession>
<dbReference type="PANTHER" id="PTHR33121">
    <property type="entry name" value="CYCLIC DI-GMP PHOSPHODIESTERASE PDEF"/>
    <property type="match status" value="1"/>
</dbReference>
<comment type="caution">
    <text evidence="2">The sequence shown here is derived from an EMBL/GenBank/DDBJ whole genome shotgun (WGS) entry which is preliminary data.</text>
</comment>
<dbReference type="STRING" id="1926881.BTJ39_04920"/>
<feature type="domain" description="EAL" evidence="1">
    <location>
        <begin position="1"/>
        <end position="225"/>
    </location>
</feature>
<dbReference type="InterPro" id="IPR001633">
    <property type="entry name" value="EAL_dom"/>
</dbReference>
<dbReference type="Pfam" id="PF00563">
    <property type="entry name" value="EAL"/>
    <property type="match status" value="1"/>
</dbReference>
<dbReference type="PANTHER" id="PTHR33121:SF78">
    <property type="entry name" value="CYCLIC DI-GMP PHOSPHODIESTERASE PDEH"/>
    <property type="match status" value="1"/>
</dbReference>
<dbReference type="AlphaFoldDB" id="A0A1S8YQY5"/>
<dbReference type="RefSeq" id="WP_078001560.1">
    <property type="nucleotide sequence ID" value="NZ_MRUL01000002.1"/>
</dbReference>
<dbReference type="GO" id="GO:0071111">
    <property type="term" value="F:cyclic-guanylate-specific phosphodiesterase activity"/>
    <property type="evidence" value="ECO:0007669"/>
    <property type="project" value="InterPro"/>
</dbReference>
<evidence type="ECO:0000259" key="1">
    <source>
        <dbReference type="PROSITE" id="PS50883"/>
    </source>
</evidence>
<keyword evidence="3" id="KW-1185">Reference proteome</keyword>
<name>A0A1S8YQY5_9GAMM</name>
<dbReference type="InterPro" id="IPR035919">
    <property type="entry name" value="EAL_sf"/>
</dbReference>
<dbReference type="Gene3D" id="3.20.20.450">
    <property type="entry name" value="EAL domain"/>
    <property type="match status" value="1"/>
</dbReference>
<dbReference type="OrthoDB" id="6505665at2"/>
<sequence length="225" mass="25472">MTNEFICAPIHAPDGELIGVDLSLCAESEWQDERAAARGSYSQLSFTEKEGLLFRQLLVVEQHADFFLGNNLVCGINIDFHLARIITGSQVIQQILSQLPFIRLKLSEKFPNLHDGPENPLIRSLIALQYRLWLDDLGAGFGNLHALQSRIFEAVKLDRRFYLKNVGKAFFPVIINKISQYSERIIIEGVESKQQLETLRACHIWGVQGYYEPAMPLNCLTRGLG</sequence>